<reference evidence="2" key="1">
    <citation type="submission" date="2016-10" db="EMBL/GenBank/DDBJ databases">
        <authorList>
            <person name="Varghese N."/>
            <person name="Submissions S."/>
        </authorList>
    </citation>
    <scope>NUCLEOTIDE SEQUENCE [LARGE SCALE GENOMIC DNA]</scope>
    <source>
        <strain evidence="2">DSM 13078</strain>
    </source>
</reference>
<dbReference type="RefSeq" id="WP_089788893.1">
    <property type="nucleotide sequence ID" value="NZ_FOKW01000008.1"/>
</dbReference>
<organism evidence="1 2">
    <name type="scientific">Natronobacterium haloterrestre</name>
    <name type="common">Halobiforma haloterrestris</name>
    <dbReference type="NCBI Taxonomy" id="148448"/>
    <lineage>
        <taxon>Archaea</taxon>
        <taxon>Methanobacteriati</taxon>
        <taxon>Methanobacteriota</taxon>
        <taxon>Stenosarchaea group</taxon>
        <taxon>Halobacteria</taxon>
        <taxon>Halobacteriales</taxon>
        <taxon>Natrialbaceae</taxon>
        <taxon>Natronobacterium</taxon>
    </lineage>
</organism>
<proteinExistence type="predicted"/>
<keyword evidence="2" id="KW-1185">Reference proteome</keyword>
<dbReference type="Pfam" id="PF24397">
    <property type="entry name" value="VNG_1110C"/>
    <property type="match status" value="1"/>
</dbReference>
<accession>A0A1I1IY82</accession>
<dbReference type="OrthoDB" id="268322at2157"/>
<dbReference type="Proteomes" id="UP000199161">
    <property type="component" value="Unassembled WGS sequence"/>
</dbReference>
<gene>
    <name evidence="1" type="ORF">SAMN05444422_10842</name>
</gene>
<name>A0A1I1IY82_NATHA</name>
<dbReference type="InterPro" id="IPR056231">
    <property type="entry name" value="VNG_1110C-like"/>
</dbReference>
<dbReference type="AlphaFoldDB" id="A0A1I1IY82"/>
<evidence type="ECO:0000313" key="1">
    <source>
        <dbReference type="EMBL" id="SFC41257.1"/>
    </source>
</evidence>
<evidence type="ECO:0000313" key="2">
    <source>
        <dbReference type="Proteomes" id="UP000199161"/>
    </source>
</evidence>
<sequence length="67" mass="7715">MPDPARLRDSTQIVLRQEALEQLEQPLDDEFAVTVFEEEENRYRIIGSPVEIKEASEFLARRGVAVL</sequence>
<dbReference type="EMBL" id="FOKW01000008">
    <property type="protein sequence ID" value="SFC41257.1"/>
    <property type="molecule type" value="Genomic_DNA"/>
</dbReference>
<protein>
    <submittedName>
        <fullName evidence="1">Uncharacterized protein</fullName>
    </submittedName>
</protein>